<name>A0ABU0LY16_9BACT</name>
<dbReference type="InterPro" id="IPR021301">
    <property type="entry name" value="DUF2779"/>
</dbReference>
<evidence type="ECO:0000313" key="3">
    <source>
        <dbReference type="Proteomes" id="UP001240643"/>
    </source>
</evidence>
<comment type="caution">
    <text evidence="2">The sequence shown here is derived from an EMBL/GenBank/DDBJ whole genome shotgun (WGS) entry which is preliminary data.</text>
</comment>
<dbReference type="EMBL" id="JAUSWO010000001">
    <property type="protein sequence ID" value="MDQ0513593.1"/>
    <property type="molecule type" value="Genomic_DNA"/>
</dbReference>
<feature type="domain" description="DUF2779" evidence="1">
    <location>
        <begin position="551"/>
        <end position="668"/>
    </location>
</feature>
<dbReference type="RefSeq" id="WP_256547709.1">
    <property type="nucleotide sequence ID" value="NZ_CP101809.1"/>
</dbReference>
<proteinExistence type="predicted"/>
<gene>
    <name evidence="2" type="ORF">J2Z62_000031</name>
</gene>
<evidence type="ECO:0000313" key="2">
    <source>
        <dbReference type="EMBL" id="MDQ0513593.1"/>
    </source>
</evidence>
<accession>A0ABU0LY16</accession>
<organism evidence="2 3">
    <name type="scientific">Mycoplasmoides fastidiosum</name>
    <dbReference type="NCBI Taxonomy" id="92758"/>
    <lineage>
        <taxon>Bacteria</taxon>
        <taxon>Bacillati</taxon>
        <taxon>Mycoplasmatota</taxon>
        <taxon>Mycoplasmoidales</taxon>
        <taxon>Mycoplasmoidaceae</taxon>
        <taxon>Mycoplasmoides</taxon>
    </lineage>
</organism>
<dbReference type="NCBIfam" id="NF045869">
    <property type="entry name" value="UU173_fam"/>
    <property type="match status" value="1"/>
</dbReference>
<reference evidence="2" key="1">
    <citation type="submission" date="2023-07" db="EMBL/GenBank/DDBJ databases">
        <title>Genomic Encyclopedia of Type Strains, Phase IV (KMG-IV): sequencing the most valuable type-strain genomes for metagenomic binning, comparative biology and taxonomic classification.</title>
        <authorList>
            <person name="Goeker M."/>
        </authorList>
    </citation>
    <scope>NUCLEOTIDE SEQUENCE [LARGE SCALE GENOMIC DNA]</scope>
    <source>
        <strain evidence="2">DSM 21204</strain>
    </source>
</reference>
<sequence>MPKELINKSDFKKNLGLPKFFWFKNEEEISQLLTKFSQQTTESTTDPLDHEDFDEEATELDEAEVEEAFDLLFSTKNEQRLFKLLTKLQKQPEDQLTQQLVKKVVGLINDEQLDFLKNQFAVYGIVFNELKKFLAIRFKIPFQKIFDHSFKTNRDSSQIILENLDQEEFIYLKPKIIYQNFYLNPSALIKKNNKFYVIESKASTVQKRDNFLDFIFFERIMQRAQYFEVSCYLNVLLKKTKRAVGGSIIDFIITSNIPYTRQVNNKLHKLIKFHTDQYDLINHSQKQLFFHPATEQDWSEQVAGISCARIMDWKIINAHDEKEVDWKQYSFINVNNFLDKSLHFNDYFIQPLPNEMLEGYHYQTYFAEYCLALQSEQWESYHQVYQLVQAEKKRNKFNKTEQTLNWIYTSLAHPELIAPLRNSEVHANEFIDFDHFFDLSKFKTRKLTPDFFYADLNGESKFIDWISWKKLLLCLYPEANYSGNFLRTKKLFEWFFRNWTNRKTDLAIINRKLQTLFFGKYFFKQATPQAFLVNQKAVTLYQEYCQSPNKVYYDFESLALPLAIMEQTYPYQQIVNQISIIKNIDGAGIDHCENRVYDPLHLNVQMFKEIIDLIHVDPNKNPKYIVYNKAFENTRLKEMAVLINEPIYFEKVLDIITNTLDLADFFDYRKTTILAVKLRAYHSIKKVIELVPPEFLAKAKATSYKVIEKVQNGMICQSLSIQRYLNQINNALWTTNVRLMKQYCENDVRSMIAVEYLMEQIVTAAMQNQTILDIEKWTDLNDV</sequence>
<evidence type="ECO:0000259" key="1">
    <source>
        <dbReference type="Pfam" id="PF11074"/>
    </source>
</evidence>
<dbReference type="Pfam" id="PF11074">
    <property type="entry name" value="DUF2779"/>
    <property type="match status" value="1"/>
</dbReference>
<keyword evidence="3" id="KW-1185">Reference proteome</keyword>
<protein>
    <recommendedName>
        <fullName evidence="1">DUF2779 domain-containing protein</fullName>
    </recommendedName>
</protein>
<dbReference type="Proteomes" id="UP001240643">
    <property type="component" value="Unassembled WGS sequence"/>
</dbReference>